<sequence length="135" mass="14363">MSSSARQTAPHEVPPGTRLVLYACLPASLGEAADHSVASTRRYVADAGWQTVETYVDRAAPFESRALCEGWHNALAAVEQGRAAGIVTPLLVMLGHLEQDRTNLAAWQARTGALITTLWAVVDAADSTALRRPAA</sequence>
<accession>A0A918F6L9</accession>
<keyword evidence="2" id="KW-1185">Reference proteome</keyword>
<name>A0A918F6L9_9ACTN</name>
<gene>
    <name evidence="1" type="ORF">GCM10010251_22700</name>
</gene>
<dbReference type="RefSeq" id="WP_229910906.1">
    <property type="nucleotide sequence ID" value="NZ_BMSX01000004.1"/>
</dbReference>
<dbReference type="AlphaFoldDB" id="A0A918F6L9"/>
<dbReference type="EMBL" id="BMSX01000004">
    <property type="protein sequence ID" value="GGR06400.1"/>
    <property type="molecule type" value="Genomic_DNA"/>
</dbReference>
<proteinExistence type="predicted"/>
<reference evidence="1" key="2">
    <citation type="submission" date="2020-09" db="EMBL/GenBank/DDBJ databases">
        <authorList>
            <person name="Sun Q."/>
            <person name="Ohkuma M."/>
        </authorList>
    </citation>
    <scope>NUCLEOTIDE SEQUENCE</scope>
    <source>
        <strain evidence="1">JCM 4346</strain>
    </source>
</reference>
<comment type="caution">
    <text evidence="1">The sequence shown here is derived from an EMBL/GenBank/DDBJ whole genome shotgun (WGS) entry which is preliminary data.</text>
</comment>
<organism evidence="1 2">
    <name type="scientific">Streptomyces aurantiogriseus</name>
    <dbReference type="NCBI Taxonomy" id="66870"/>
    <lineage>
        <taxon>Bacteria</taxon>
        <taxon>Bacillati</taxon>
        <taxon>Actinomycetota</taxon>
        <taxon>Actinomycetes</taxon>
        <taxon>Kitasatosporales</taxon>
        <taxon>Streptomycetaceae</taxon>
        <taxon>Streptomyces</taxon>
    </lineage>
</organism>
<dbReference type="Proteomes" id="UP000658320">
    <property type="component" value="Unassembled WGS sequence"/>
</dbReference>
<protein>
    <submittedName>
        <fullName evidence="1">Uncharacterized protein</fullName>
    </submittedName>
</protein>
<reference evidence="1" key="1">
    <citation type="journal article" date="2014" name="Int. J. Syst. Evol. Microbiol.">
        <title>Complete genome sequence of Corynebacterium casei LMG S-19264T (=DSM 44701T), isolated from a smear-ripened cheese.</title>
        <authorList>
            <consortium name="US DOE Joint Genome Institute (JGI-PGF)"/>
            <person name="Walter F."/>
            <person name="Albersmeier A."/>
            <person name="Kalinowski J."/>
            <person name="Ruckert C."/>
        </authorList>
    </citation>
    <scope>NUCLEOTIDE SEQUENCE</scope>
    <source>
        <strain evidence="1">JCM 4346</strain>
    </source>
</reference>
<evidence type="ECO:0000313" key="1">
    <source>
        <dbReference type="EMBL" id="GGR06400.1"/>
    </source>
</evidence>
<evidence type="ECO:0000313" key="2">
    <source>
        <dbReference type="Proteomes" id="UP000658320"/>
    </source>
</evidence>